<evidence type="ECO:0000256" key="1">
    <source>
        <dbReference type="ARBA" id="ARBA00022679"/>
    </source>
</evidence>
<dbReference type="Proteomes" id="UP000672011">
    <property type="component" value="Chromosome"/>
</dbReference>
<evidence type="ECO:0000259" key="2">
    <source>
        <dbReference type="Pfam" id="PF00534"/>
    </source>
</evidence>
<name>A0ABX7XEV8_9FLAO</name>
<keyword evidence="5" id="KW-1185">Reference proteome</keyword>
<evidence type="ECO:0000313" key="4">
    <source>
        <dbReference type="EMBL" id="QTV06453.1"/>
    </source>
</evidence>
<feature type="domain" description="Glycosyl transferase family 1" evidence="2">
    <location>
        <begin position="197"/>
        <end position="359"/>
    </location>
</feature>
<dbReference type="CDD" id="cd03801">
    <property type="entry name" value="GT4_PimA-like"/>
    <property type="match status" value="1"/>
</dbReference>
<dbReference type="PANTHER" id="PTHR46401:SF2">
    <property type="entry name" value="GLYCOSYLTRANSFERASE WBBK-RELATED"/>
    <property type="match status" value="1"/>
</dbReference>
<organism evidence="4 5">
    <name type="scientific">Faecalibacter bovis</name>
    <dbReference type="NCBI Taxonomy" id="2898187"/>
    <lineage>
        <taxon>Bacteria</taxon>
        <taxon>Pseudomonadati</taxon>
        <taxon>Bacteroidota</taxon>
        <taxon>Flavobacteriia</taxon>
        <taxon>Flavobacteriales</taxon>
        <taxon>Weeksellaceae</taxon>
        <taxon>Faecalibacter</taxon>
    </lineage>
</organism>
<reference evidence="4 5" key="1">
    <citation type="journal article" date="2021" name="Int. J. Syst. Evol. Microbiol.">
        <title>Faecalibacter bovis sp. nov., isolated from cow faeces.</title>
        <authorList>
            <person name="Li F."/>
            <person name="Zhao W."/>
            <person name="Hong Q."/>
            <person name="Shao Q."/>
            <person name="Song J."/>
            <person name="Yang S."/>
        </authorList>
    </citation>
    <scope>NUCLEOTIDE SEQUENCE [LARGE SCALE GENOMIC DNA]</scope>
    <source>
        <strain evidence="4 5">ZY171143</strain>
    </source>
</reference>
<feature type="domain" description="Glycosyltransferase subfamily 4-like N-terminal" evidence="3">
    <location>
        <begin position="36"/>
        <end position="191"/>
    </location>
</feature>
<dbReference type="InterPro" id="IPR001296">
    <property type="entry name" value="Glyco_trans_1"/>
</dbReference>
<evidence type="ECO:0000313" key="5">
    <source>
        <dbReference type="Proteomes" id="UP000672011"/>
    </source>
</evidence>
<evidence type="ECO:0000259" key="3">
    <source>
        <dbReference type="Pfam" id="PF13439"/>
    </source>
</evidence>
<sequence length="383" mass="43912">MVKKRKHILFLTSWYPDRILIDNGDFIQRHAQAISLHHDVTVVHAIKDPNLKGKKFEIESSEQKGLKEIIVYFKPSKISAFNLLLIIQAYLIGTKSIKPFDLIHLNVVYPAGLVAVYLKYKYKKNLILTEHWTQLHPENFKTLAKYKQTAIRRILDSVDLVLPVSKHLGESIKKINPSINYKVIPNVVDLSKFTPRKTLPTGRIKFLHLSHLGDQHKNISGMLHVAKQLANDGYEFEFQIGGNGDLQPIHEFVKTNNLDKYIFPFGRLEHHEVNQKMNDSDCFVLFSRYENQPCVQAEAFACGLPIIATNVGGINEYLPNNFGILIDSENENQLYDAMKSVIEGKDFAAPKAMHNYAKEHFSKEEISLAYDKIYNELNSSKHE</sequence>
<accession>A0ABX7XEV8</accession>
<dbReference type="EMBL" id="CP072842">
    <property type="protein sequence ID" value="QTV06453.1"/>
    <property type="molecule type" value="Genomic_DNA"/>
</dbReference>
<dbReference type="InterPro" id="IPR028098">
    <property type="entry name" value="Glyco_trans_4-like_N"/>
</dbReference>
<dbReference type="RefSeq" id="WP_230477169.1">
    <property type="nucleotide sequence ID" value="NZ_CP072842.1"/>
</dbReference>
<gene>
    <name evidence="4" type="ORF">J9309_03745</name>
</gene>
<protein>
    <submittedName>
        <fullName evidence="4">Glycosyltransferase family 4 protein</fullName>
    </submittedName>
</protein>
<dbReference type="SUPFAM" id="SSF53756">
    <property type="entry name" value="UDP-Glycosyltransferase/glycogen phosphorylase"/>
    <property type="match status" value="1"/>
</dbReference>
<dbReference type="Gene3D" id="3.40.50.2000">
    <property type="entry name" value="Glycogen Phosphorylase B"/>
    <property type="match status" value="2"/>
</dbReference>
<reference evidence="5" key="2">
    <citation type="submission" date="2021-04" db="EMBL/GenBank/DDBJ databases">
        <title>Taxonomy of Flavobacteriaceae bacterium ZY171143.</title>
        <authorList>
            <person name="Li F."/>
        </authorList>
    </citation>
    <scope>NUCLEOTIDE SEQUENCE [LARGE SCALE GENOMIC DNA]</scope>
    <source>
        <strain evidence="5">ZY171143</strain>
    </source>
</reference>
<dbReference type="PANTHER" id="PTHR46401">
    <property type="entry name" value="GLYCOSYLTRANSFERASE WBBK-RELATED"/>
    <property type="match status" value="1"/>
</dbReference>
<keyword evidence="1" id="KW-0808">Transferase</keyword>
<dbReference type="Pfam" id="PF13439">
    <property type="entry name" value="Glyco_transf_4"/>
    <property type="match status" value="1"/>
</dbReference>
<dbReference type="Pfam" id="PF00534">
    <property type="entry name" value="Glycos_transf_1"/>
    <property type="match status" value="1"/>
</dbReference>
<proteinExistence type="predicted"/>